<dbReference type="InterPro" id="IPR036412">
    <property type="entry name" value="HAD-like_sf"/>
</dbReference>
<dbReference type="Pfam" id="PF12689">
    <property type="entry name" value="Acid_PPase"/>
    <property type="match status" value="1"/>
</dbReference>
<evidence type="ECO:0008006" key="4">
    <source>
        <dbReference type="Google" id="ProtNLM"/>
    </source>
</evidence>
<organism evidence="2 3">
    <name type="scientific">Tulasnella calospora MUT 4182</name>
    <dbReference type="NCBI Taxonomy" id="1051891"/>
    <lineage>
        <taxon>Eukaryota</taxon>
        <taxon>Fungi</taxon>
        <taxon>Dikarya</taxon>
        <taxon>Basidiomycota</taxon>
        <taxon>Agaricomycotina</taxon>
        <taxon>Agaricomycetes</taxon>
        <taxon>Cantharellales</taxon>
        <taxon>Tulasnellaceae</taxon>
        <taxon>Tulasnella</taxon>
    </lineage>
</organism>
<feature type="region of interest" description="Disordered" evidence="1">
    <location>
        <begin position="397"/>
        <end position="464"/>
    </location>
</feature>
<keyword evidence="3" id="KW-1185">Reference proteome</keyword>
<evidence type="ECO:0000313" key="3">
    <source>
        <dbReference type="Proteomes" id="UP000054248"/>
    </source>
</evidence>
<sequence>MYRPTPGPSTALYQLPPTPPSTPLGGVSSASALSAANYDGMDDVLPALIAFDLDYTLWSGWMDSHYSGPLRRQTPTTLNQLLDGAGCSNDKRLSLYPQVSQILHRLQESQTHIAAISRTSSPELARDALALMLVPPPPSRPRERPQRAIDFFESMEIYPDSKLVHFSELHQTTQIPYSSMLFFAGDTSDYASNLEVQKLGVTFVPIVDHEKGLTERRFEEGIKIWRERRRERALLTLKVPSVDDGAGRRGGNGRRSTTTAAADQERDESRMARRPVPPHSHHSDGSVSRHQQQQQQQQQQQARQQQVQQQQQQQVQQRTPHRTHPRPLQLQHKWNSESRQWEIVNTQQHYSALRSPNSPCSPTSAASGAMTKERPWTADPLRLSPWSKEERWVRAESEPPVSLHHHHHHHQPAQLQVSGFESARGMALTPPLSVSSPEMEEDDEDDDDEDSEGSQGSGSTPSNW</sequence>
<dbReference type="AlphaFoldDB" id="A0A0C3MFA6"/>
<evidence type="ECO:0000313" key="2">
    <source>
        <dbReference type="EMBL" id="KIO32412.1"/>
    </source>
</evidence>
<dbReference type="PANTHER" id="PTHR17901:SF14">
    <property type="entry name" value="MAGNESIUM-DEPENDENT PHOSPHATASE 1"/>
    <property type="match status" value="1"/>
</dbReference>
<feature type="region of interest" description="Disordered" evidence="1">
    <location>
        <begin position="1"/>
        <end position="27"/>
    </location>
</feature>
<name>A0A0C3MFA6_9AGAM</name>
<feature type="compositionally biased region" description="Acidic residues" evidence="1">
    <location>
        <begin position="438"/>
        <end position="452"/>
    </location>
</feature>
<dbReference type="OrthoDB" id="3244299at2759"/>
<dbReference type="Proteomes" id="UP000054248">
    <property type="component" value="Unassembled WGS sequence"/>
</dbReference>
<feature type="compositionally biased region" description="Low complexity" evidence="1">
    <location>
        <begin position="453"/>
        <end position="464"/>
    </location>
</feature>
<accession>A0A0C3MFA6</accession>
<feature type="compositionally biased region" description="Low complexity" evidence="1">
    <location>
        <begin position="291"/>
        <end position="318"/>
    </location>
</feature>
<dbReference type="Gene3D" id="3.40.50.1000">
    <property type="entry name" value="HAD superfamily/HAD-like"/>
    <property type="match status" value="1"/>
</dbReference>
<feature type="compositionally biased region" description="Polar residues" evidence="1">
    <location>
        <begin position="349"/>
        <end position="366"/>
    </location>
</feature>
<reference evidence="3" key="2">
    <citation type="submission" date="2015-01" db="EMBL/GenBank/DDBJ databases">
        <title>Evolutionary Origins and Diversification of the Mycorrhizal Mutualists.</title>
        <authorList>
            <consortium name="DOE Joint Genome Institute"/>
            <consortium name="Mycorrhizal Genomics Consortium"/>
            <person name="Kohler A."/>
            <person name="Kuo A."/>
            <person name="Nagy L.G."/>
            <person name="Floudas D."/>
            <person name="Copeland A."/>
            <person name="Barry K.W."/>
            <person name="Cichocki N."/>
            <person name="Veneault-Fourrey C."/>
            <person name="LaButti K."/>
            <person name="Lindquist E.A."/>
            <person name="Lipzen A."/>
            <person name="Lundell T."/>
            <person name="Morin E."/>
            <person name="Murat C."/>
            <person name="Riley R."/>
            <person name="Ohm R."/>
            <person name="Sun H."/>
            <person name="Tunlid A."/>
            <person name="Henrissat B."/>
            <person name="Grigoriev I.V."/>
            <person name="Hibbett D.S."/>
            <person name="Martin F."/>
        </authorList>
    </citation>
    <scope>NUCLEOTIDE SEQUENCE [LARGE SCALE GENOMIC DNA]</scope>
    <source>
        <strain evidence="3">MUT 4182</strain>
    </source>
</reference>
<proteinExistence type="predicted"/>
<evidence type="ECO:0000256" key="1">
    <source>
        <dbReference type="SAM" id="MobiDB-lite"/>
    </source>
</evidence>
<reference evidence="2 3" key="1">
    <citation type="submission" date="2014-04" db="EMBL/GenBank/DDBJ databases">
        <authorList>
            <consortium name="DOE Joint Genome Institute"/>
            <person name="Kuo A."/>
            <person name="Girlanda M."/>
            <person name="Perotto S."/>
            <person name="Kohler A."/>
            <person name="Nagy L.G."/>
            <person name="Floudas D."/>
            <person name="Copeland A."/>
            <person name="Barry K.W."/>
            <person name="Cichocki N."/>
            <person name="Veneault-Fourrey C."/>
            <person name="LaButti K."/>
            <person name="Lindquist E.A."/>
            <person name="Lipzen A."/>
            <person name="Lundell T."/>
            <person name="Morin E."/>
            <person name="Murat C."/>
            <person name="Sun H."/>
            <person name="Tunlid A."/>
            <person name="Henrissat B."/>
            <person name="Grigoriev I.V."/>
            <person name="Hibbett D.S."/>
            <person name="Martin F."/>
            <person name="Nordberg H.P."/>
            <person name="Cantor M.N."/>
            <person name="Hua S.X."/>
        </authorList>
    </citation>
    <scope>NUCLEOTIDE SEQUENCE [LARGE SCALE GENOMIC DNA]</scope>
    <source>
        <strain evidence="2 3">MUT 4182</strain>
    </source>
</reference>
<dbReference type="InterPro" id="IPR010036">
    <property type="entry name" value="MDP_1_eu_arc"/>
</dbReference>
<dbReference type="SUPFAM" id="SSF56784">
    <property type="entry name" value="HAD-like"/>
    <property type="match status" value="1"/>
</dbReference>
<dbReference type="InterPro" id="IPR023214">
    <property type="entry name" value="HAD_sf"/>
</dbReference>
<dbReference type="PANTHER" id="PTHR17901">
    <property type="entry name" value="MAGNESIUM-DEPENDENT PHOSPHATASE 1 MDP1"/>
    <property type="match status" value="1"/>
</dbReference>
<gene>
    <name evidence="2" type="ORF">M407DRAFT_4570</name>
</gene>
<dbReference type="STRING" id="1051891.A0A0C3MFA6"/>
<dbReference type="HOGENOM" id="CLU_589492_0_0_1"/>
<feature type="region of interest" description="Disordered" evidence="1">
    <location>
        <begin position="241"/>
        <end position="334"/>
    </location>
</feature>
<feature type="region of interest" description="Disordered" evidence="1">
    <location>
        <begin position="349"/>
        <end position="376"/>
    </location>
</feature>
<dbReference type="GO" id="GO:0003993">
    <property type="term" value="F:acid phosphatase activity"/>
    <property type="evidence" value="ECO:0007669"/>
    <property type="project" value="TreeGrafter"/>
</dbReference>
<dbReference type="EMBL" id="KN822955">
    <property type="protein sequence ID" value="KIO32412.1"/>
    <property type="molecule type" value="Genomic_DNA"/>
</dbReference>
<protein>
    <recommendedName>
        <fullName evidence="4">Magnesium-dependent phosphatase-1</fullName>
    </recommendedName>
</protein>